<evidence type="ECO:0000256" key="11">
    <source>
        <dbReference type="SAM" id="MobiDB-lite"/>
    </source>
</evidence>
<keyword evidence="7" id="KW-0472">Membrane</keyword>
<dbReference type="InterPro" id="IPR036179">
    <property type="entry name" value="Ig-like_dom_sf"/>
</dbReference>
<dbReference type="GO" id="GO:0005178">
    <property type="term" value="F:integrin binding"/>
    <property type="evidence" value="ECO:0007669"/>
    <property type="project" value="InterPro"/>
</dbReference>
<keyword evidence="3" id="KW-0732">Signal</keyword>
<organism evidence="12 13">
    <name type="scientific">Corythaixoides concolor</name>
    <name type="common">Grey go-away-bird</name>
    <dbReference type="NCBI Taxonomy" id="103956"/>
    <lineage>
        <taxon>Eukaryota</taxon>
        <taxon>Metazoa</taxon>
        <taxon>Chordata</taxon>
        <taxon>Craniata</taxon>
        <taxon>Vertebrata</taxon>
        <taxon>Euteleostomi</taxon>
        <taxon>Archelosauria</taxon>
        <taxon>Archosauria</taxon>
        <taxon>Dinosauria</taxon>
        <taxon>Saurischia</taxon>
        <taxon>Theropoda</taxon>
        <taxon>Coelurosauria</taxon>
        <taxon>Aves</taxon>
        <taxon>Neognathae</taxon>
        <taxon>Neoaves</taxon>
        <taxon>Otidimorphae</taxon>
        <taxon>Musophagiformes</taxon>
        <taxon>Musophagidae</taxon>
        <taxon>Corythaixoides</taxon>
    </lineage>
</organism>
<dbReference type="InterPro" id="IPR047012">
    <property type="entry name" value="ICAM_VCAM"/>
</dbReference>
<reference evidence="12 13" key="1">
    <citation type="submission" date="2019-09" db="EMBL/GenBank/DDBJ databases">
        <title>Bird 10,000 Genomes (B10K) Project - Family phase.</title>
        <authorList>
            <person name="Zhang G."/>
        </authorList>
    </citation>
    <scope>NUCLEOTIDE SEQUENCE [LARGE SCALE GENOMIC DNA]</scope>
    <source>
        <strain evidence="12">B10K-DU-011-20</strain>
        <tissue evidence="12">Muscle</tissue>
    </source>
</reference>
<feature type="region of interest" description="Disordered" evidence="11">
    <location>
        <begin position="39"/>
        <end position="64"/>
    </location>
</feature>
<accession>A0A7L0G261</accession>
<gene>
    <name evidence="12" type="primary">Icam1</name>
    <name evidence="12" type="ORF">CORCON_R15802</name>
</gene>
<evidence type="ECO:0000313" key="13">
    <source>
        <dbReference type="Proteomes" id="UP000526942"/>
    </source>
</evidence>
<evidence type="ECO:0000256" key="1">
    <source>
        <dbReference type="ARBA" id="ARBA00004479"/>
    </source>
</evidence>
<keyword evidence="6" id="KW-1133">Transmembrane helix</keyword>
<dbReference type="EMBL" id="VXAM01002472">
    <property type="protein sequence ID" value="NXK01165.1"/>
    <property type="molecule type" value="Genomic_DNA"/>
</dbReference>
<dbReference type="InterPro" id="IPR003987">
    <property type="entry name" value="ICAM_VCAM_N"/>
</dbReference>
<dbReference type="InterPro" id="IPR013783">
    <property type="entry name" value="Ig-like_fold"/>
</dbReference>
<keyword evidence="2" id="KW-0812">Transmembrane</keyword>
<keyword evidence="10" id="KW-0393">Immunoglobulin domain</keyword>
<keyword evidence="8" id="KW-1015">Disulfide bond</keyword>
<keyword evidence="13" id="KW-1185">Reference proteome</keyword>
<dbReference type="SUPFAM" id="SSF48726">
    <property type="entry name" value="Immunoglobulin"/>
    <property type="match status" value="1"/>
</dbReference>
<dbReference type="Gene3D" id="2.60.40.10">
    <property type="entry name" value="Immunoglobulins"/>
    <property type="match status" value="1"/>
</dbReference>
<dbReference type="AlphaFoldDB" id="A0A7L0G261"/>
<dbReference type="OrthoDB" id="5843397at2759"/>
<evidence type="ECO:0000256" key="10">
    <source>
        <dbReference type="ARBA" id="ARBA00023319"/>
    </source>
</evidence>
<sequence>LLNVTEWNPTILGYYECRGVRKMVNTNLTVYRKAPWREVGVPAHPGTLGSSPSHRDSPVGAPESVVVDPVPQLAVGHSHELKCRVAGAAPIRNLTVSLRRGDEVLSAKTFKGQSQDEPGEVEVAHRLTAQRRDHG</sequence>
<proteinExistence type="predicted"/>
<evidence type="ECO:0000256" key="4">
    <source>
        <dbReference type="ARBA" id="ARBA00022737"/>
    </source>
</evidence>
<evidence type="ECO:0000256" key="5">
    <source>
        <dbReference type="ARBA" id="ARBA00022889"/>
    </source>
</evidence>
<dbReference type="PANTHER" id="PTHR13771">
    <property type="entry name" value="INTERCELLULAR ADHESION MOLECULE"/>
    <property type="match status" value="1"/>
</dbReference>
<dbReference type="PANTHER" id="PTHR13771:SF9">
    <property type="entry name" value="INTERCELLULAR ADHESION MOLECULE 5"/>
    <property type="match status" value="1"/>
</dbReference>
<keyword evidence="4" id="KW-0677">Repeat</keyword>
<evidence type="ECO:0000313" key="12">
    <source>
        <dbReference type="EMBL" id="NXK01165.1"/>
    </source>
</evidence>
<keyword evidence="5" id="KW-0130">Cell adhesion</keyword>
<evidence type="ECO:0000256" key="3">
    <source>
        <dbReference type="ARBA" id="ARBA00022729"/>
    </source>
</evidence>
<comment type="subcellular location">
    <subcellularLocation>
        <location evidence="1">Membrane</location>
        <topology evidence="1">Single-pass type I membrane protein</topology>
    </subcellularLocation>
</comment>
<dbReference type="GO" id="GO:0005886">
    <property type="term" value="C:plasma membrane"/>
    <property type="evidence" value="ECO:0007669"/>
    <property type="project" value="TreeGrafter"/>
</dbReference>
<dbReference type="GO" id="GO:0098609">
    <property type="term" value="P:cell-cell adhesion"/>
    <property type="evidence" value="ECO:0007669"/>
    <property type="project" value="InterPro"/>
</dbReference>
<evidence type="ECO:0000256" key="8">
    <source>
        <dbReference type="ARBA" id="ARBA00023157"/>
    </source>
</evidence>
<evidence type="ECO:0000256" key="2">
    <source>
        <dbReference type="ARBA" id="ARBA00022692"/>
    </source>
</evidence>
<evidence type="ECO:0000256" key="6">
    <source>
        <dbReference type="ARBA" id="ARBA00022989"/>
    </source>
</evidence>
<feature type="compositionally biased region" description="Basic and acidic residues" evidence="11">
    <location>
        <begin position="122"/>
        <end position="135"/>
    </location>
</feature>
<evidence type="ECO:0000256" key="9">
    <source>
        <dbReference type="ARBA" id="ARBA00023180"/>
    </source>
</evidence>
<dbReference type="Proteomes" id="UP000526942">
    <property type="component" value="Unassembled WGS sequence"/>
</dbReference>
<name>A0A7L0G261_CORCN</name>
<evidence type="ECO:0000256" key="7">
    <source>
        <dbReference type="ARBA" id="ARBA00023136"/>
    </source>
</evidence>
<keyword evidence="9" id="KW-0325">Glycoprotein</keyword>
<dbReference type="PRINTS" id="PR01472">
    <property type="entry name" value="ICAMVCAM1"/>
</dbReference>
<feature type="non-terminal residue" evidence="12">
    <location>
        <position position="1"/>
    </location>
</feature>
<feature type="non-terminal residue" evidence="12">
    <location>
        <position position="135"/>
    </location>
</feature>
<feature type="region of interest" description="Disordered" evidence="11">
    <location>
        <begin position="109"/>
        <end position="135"/>
    </location>
</feature>
<protein>
    <submittedName>
        <fullName evidence="12">ICAM1 protein</fullName>
    </submittedName>
</protein>
<comment type="caution">
    <text evidence="12">The sequence shown here is derived from an EMBL/GenBank/DDBJ whole genome shotgun (WGS) entry which is preliminary data.</text>
</comment>